<dbReference type="PANTHER" id="PTHR11735:SF11">
    <property type="entry name" value="TRNA THREONYLCARBAMOYLADENOSINE BIOSYNTHESIS PROTEIN TSAB"/>
    <property type="match status" value="1"/>
</dbReference>
<dbReference type="SUPFAM" id="SSF53067">
    <property type="entry name" value="Actin-like ATPase domain"/>
    <property type="match status" value="2"/>
</dbReference>
<dbReference type="InterPro" id="IPR043129">
    <property type="entry name" value="ATPase_NBD"/>
</dbReference>
<dbReference type="Proteomes" id="UP001600941">
    <property type="component" value="Unassembled WGS sequence"/>
</dbReference>
<dbReference type="NCBIfam" id="TIGR03725">
    <property type="entry name" value="T6A_YeaZ"/>
    <property type="match status" value="1"/>
</dbReference>
<dbReference type="CDD" id="cd24032">
    <property type="entry name" value="ASKHA_NBD_TsaB"/>
    <property type="match status" value="1"/>
</dbReference>
<name>A0ABQ0C060_9FIRM</name>
<organism evidence="2 3">
    <name type="scientific">Blautia parvula</name>
    <dbReference type="NCBI Taxonomy" id="2877527"/>
    <lineage>
        <taxon>Bacteria</taxon>
        <taxon>Bacillati</taxon>
        <taxon>Bacillota</taxon>
        <taxon>Clostridia</taxon>
        <taxon>Lachnospirales</taxon>
        <taxon>Lachnospiraceae</taxon>
        <taxon>Blautia</taxon>
    </lineage>
</organism>
<protein>
    <submittedName>
        <fullName evidence="2">tRNA (Adenosine(37)-N6)-threonylcarbamoyltransferase complex dimerization subunit type 1 TsaB</fullName>
    </submittedName>
</protein>
<dbReference type="InterPro" id="IPR000905">
    <property type="entry name" value="Gcp-like_dom"/>
</dbReference>
<comment type="caution">
    <text evidence="2">The sequence shown here is derived from an EMBL/GenBank/DDBJ whole genome shotgun (WGS) entry which is preliminary data.</text>
</comment>
<sequence>MKILALDSSGLVASVAVVEDDILVAEYTMNYKKTHSQTLLPMLDEVKKAISLDLNSIDAIAVAAGPGSFTGLRIGSATAKGLGLALDKTLIGIPTVDALAYNLYDTAPDTLICPIMDARRKQVYTGIYCFENHALKILKPQDAVPMTELIEELNRTGKSVIFLGDGVPVYRELIEETCHVPYSFAPAHINKQRAAAVAALAQIYYKEGKMEDAADHQPDYLRVSQAERERAARLAKEENADH</sequence>
<evidence type="ECO:0000313" key="2">
    <source>
        <dbReference type="EMBL" id="GAA6502178.1"/>
    </source>
</evidence>
<dbReference type="RefSeq" id="WP_227211953.1">
    <property type="nucleotide sequence ID" value="NZ_BAABZQ010000001.1"/>
</dbReference>
<dbReference type="Gene3D" id="3.30.420.40">
    <property type="match status" value="2"/>
</dbReference>
<dbReference type="EMBL" id="BAABZQ010000001">
    <property type="protein sequence ID" value="GAA6502178.1"/>
    <property type="molecule type" value="Genomic_DNA"/>
</dbReference>
<reference evidence="2 3" key="1">
    <citation type="submission" date="2024-04" db="EMBL/GenBank/DDBJ databases">
        <title>Defined microbial consortia suppress multidrug-resistant proinflammatory Enterobacteriaceae via ecological control.</title>
        <authorList>
            <person name="Furuichi M."/>
            <person name="Kawaguchi T."/>
            <person name="Pust M."/>
            <person name="Yasuma K."/>
            <person name="Plichta D."/>
            <person name="Hasegawa N."/>
            <person name="Ohya T."/>
            <person name="Bhattarai S."/>
            <person name="Sasajima S."/>
            <person name="Aoto Y."/>
            <person name="Tuganbaev T."/>
            <person name="Yaginuma M."/>
            <person name="Ueda M."/>
            <person name="Okahashi N."/>
            <person name="Amafuji K."/>
            <person name="Kiridooshi Y."/>
            <person name="Sugita K."/>
            <person name="Strazar M."/>
            <person name="Skelly A."/>
            <person name="Suda W."/>
            <person name="Hattori M."/>
            <person name="Nakamoto N."/>
            <person name="Caballero S."/>
            <person name="Norman J."/>
            <person name="Olle B."/>
            <person name="Tanoue T."/>
            <person name="Arita M."/>
            <person name="Bucci V."/>
            <person name="Atarashi K."/>
            <person name="Xavier R."/>
            <person name="Honda K."/>
        </authorList>
    </citation>
    <scope>NUCLEOTIDE SEQUENCE [LARGE SCALE GENOMIC DNA]</scope>
    <source>
        <strain evidence="3">k34-0107-D12</strain>
    </source>
</reference>
<dbReference type="InterPro" id="IPR022496">
    <property type="entry name" value="T6A_TsaB"/>
</dbReference>
<keyword evidence="3" id="KW-1185">Reference proteome</keyword>
<gene>
    <name evidence="2" type="primary">tsaB</name>
    <name evidence="2" type="ORF">K340107D12_49940</name>
</gene>
<dbReference type="PANTHER" id="PTHR11735">
    <property type="entry name" value="TRNA N6-ADENOSINE THREONYLCARBAMOYLTRANSFERASE"/>
    <property type="match status" value="1"/>
</dbReference>
<evidence type="ECO:0000259" key="1">
    <source>
        <dbReference type="Pfam" id="PF00814"/>
    </source>
</evidence>
<feature type="domain" description="Gcp-like" evidence="1">
    <location>
        <begin position="32"/>
        <end position="228"/>
    </location>
</feature>
<evidence type="ECO:0000313" key="3">
    <source>
        <dbReference type="Proteomes" id="UP001600941"/>
    </source>
</evidence>
<proteinExistence type="predicted"/>
<dbReference type="Pfam" id="PF00814">
    <property type="entry name" value="TsaD"/>
    <property type="match status" value="1"/>
</dbReference>
<accession>A0ABQ0C060</accession>